<keyword evidence="1" id="KW-0472">Membrane</keyword>
<name>A0A9P7GB01_9AGAR</name>
<feature type="transmembrane region" description="Helical" evidence="1">
    <location>
        <begin position="12"/>
        <end position="33"/>
    </location>
</feature>
<reference evidence="2" key="2">
    <citation type="submission" date="2021-10" db="EMBL/GenBank/DDBJ databases">
        <title>Phylogenomics reveals ancestral predisposition of the termite-cultivated fungus Termitomyces towards a domesticated lifestyle.</title>
        <authorList>
            <person name="Auxier B."/>
            <person name="Grum-Grzhimaylo A."/>
            <person name="Cardenas M.E."/>
            <person name="Lodge J.D."/>
            <person name="Laessoe T."/>
            <person name="Pedersen O."/>
            <person name="Smith M.E."/>
            <person name="Kuyper T.W."/>
            <person name="Franco-Molano E.A."/>
            <person name="Baroni T.J."/>
            <person name="Aanen D.K."/>
        </authorList>
    </citation>
    <scope>NUCLEOTIDE SEQUENCE</scope>
    <source>
        <strain evidence="2">AP01</strain>
        <tissue evidence="2">Mycelium</tissue>
    </source>
</reference>
<evidence type="ECO:0000256" key="1">
    <source>
        <dbReference type="SAM" id="Phobius"/>
    </source>
</evidence>
<evidence type="ECO:0000313" key="3">
    <source>
        <dbReference type="Proteomes" id="UP000775547"/>
    </source>
</evidence>
<keyword evidence="3" id="KW-1185">Reference proteome</keyword>
<reference evidence="2" key="1">
    <citation type="submission" date="2020-07" db="EMBL/GenBank/DDBJ databases">
        <authorList>
            <person name="Nieuwenhuis M."/>
            <person name="Van De Peppel L.J.J."/>
        </authorList>
    </citation>
    <scope>NUCLEOTIDE SEQUENCE</scope>
    <source>
        <strain evidence="2">AP01</strain>
        <tissue evidence="2">Mycelium</tissue>
    </source>
</reference>
<evidence type="ECO:0000313" key="2">
    <source>
        <dbReference type="EMBL" id="KAG5647282.1"/>
    </source>
</evidence>
<dbReference type="Proteomes" id="UP000775547">
    <property type="component" value="Unassembled WGS sequence"/>
</dbReference>
<organism evidence="2 3">
    <name type="scientific">Asterophora parasitica</name>
    <dbReference type="NCBI Taxonomy" id="117018"/>
    <lineage>
        <taxon>Eukaryota</taxon>
        <taxon>Fungi</taxon>
        <taxon>Dikarya</taxon>
        <taxon>Basidiomycota</taxon>
        <taxon>Agaricomycotina</taxon>
        <taxon>Agaricomycetes</taxon>
        <taxon>Agaricomycetidae</taxon>
        <taxon>Agaricales</taxon>
        <taxon>Tricholomatineae</taxon>
        <taxon>Lyophyllaceae</taxon>
        <taxon>Asterophora</taxon>
    </lineage>
</organism>
<feature type="transmembrane region" description="Helical" evidence="1">
    <location>
        <begin position="97"/>
        <end position="117"/>
    </location>
</feature>
<dbReference type="OrthoDB" id="445301at2759"/>
<feature type="transmembrane region" description="Helical" evidence="1">
    <location>
        <begin position="60"/>
        <end position="85"/>
    </location>
</feature>
<comment type="caution">
    <text evidence="2">The sequence shown here is derived from an EMBL/GenBank/DDBJ whole genome shotgun (WGS) entry which is preliminary data.</text>
</comment>
<protein>
    <submittedName>
        <fullName evidence="2">Uncharacterized protein</fullName>
    </submittedName>
</protein>
<sequence>MTGPDQFLKIGSYLPSAVLISVAMMFGGLRVWVDAAWTSSYAINGKGGSELKWSKRRRPVLRVLMISITTVLNFSLAALLAVLLGVPLSISSSHGPWPIRLAKYTGYTILGLGWLLFAQEELFKAIWDWEILAAGLVCLSPPDIPIIS</sequence>
<keyword evidence="1" id="KW-0812">Transmembrane</keyword>
<gene>
    <name evidence="2" type="ORF">DXG03_000818</name>
</gene>
<proteinExistence type="predicted"/>
<keyword evidence="1" id="KW-1133">Transmembrane helix</keyword>
<dbReference type="AlphaFoldDB" id="A0A9P7GB01"/>
<accession>A0A9P7GB01</accession>
<dbReference type="EMBL" id="JABCKV010000011">
    <property type="protein sequence ID" value="KAG5647282.1"/>
    <property type="molecule type" value="Genomic_DNA"/>
</dbReference>